<dbReference type="PANTHER" id="PTHR44103">
    <property type="entry name" value="PROPROTEIN CONVERTASE P"/>
    <property type="match status" value="1"/>
</dbReference>
<reference evidence="2" key="1">
    <citation type="submission" date="2018-05" db="EMBL/GenBank/DDBJ databases">
        <authorList>
            <person name="Lanie J.A."/>
            <person name="Ng W.-L."/>
            <person name="Kazmierczak K.M."/>
            <person name="Andrzejewski T.M."/>
            <person name="Davidsen T.M."/>
            <person name="Wayne K.J."/>
            <person name="Tettelin H."/>
            <person name="Glass J.I."/>
            <person name="Rusch D."/>
            <person name="Podicherti R."/>
            <person name="Tsui H.-C.T."/>
            <person name="Winkler M.E."/>
        </authorList>
    </citation>
    <scope>NUCLEOTIDE SEQUENCE</scope>
</reference>
<organism evidence="2">
    <name type="scientific">marine metagenome</name>
    <dbReference type="NCBI Taxonomy" id="408172"/>
    <lineage>
        <taxon>unclassified sequences</taxon>
        <taxon>metagenomes</taxon>
        <taxon>ecological metagenomes</taxon>
    </lineage>
</organism>
<feature type="non-terminal residue" evidence="2">
    <location>
        <position position="223"/>
    </location>
</feature>
<dbReference type="PANTHER" id="PTHR44103:SF1">
    <property type="entry name" value="PROPROTEIN CONVERTASE P"/>
    <property type="match status" value="1"/>
</dbReference>
<protein>
    <recommendedName>
        <fullName evidence="3">VCBS repeat-containing protein</fullName>
    </recommendedName>
</protein>
<evidence type="ECO:0000256" key="1">
    <source>
        <dbReference type="ARBA" id="ARBA00022729"/>
    </source>
</evidence>
<gene>
    <name evidence="2" type="ORF">METZ01_LOCUS409272</name>
</gene>
<dbReference type="AlphaFoldDB" id="A0A382WE92"/>
<accession>A0A382WE92</accession>
<evidence type="ECO:0000313" key="2">
    <source>
        <dbReference type="EMBL" id="SVD56418.1"/>
    </source>
</evidence>
<dbReference type="EMBL" id="UINC01158726">
    <property type="protein sequence ID" value="SVD56418.1"/>
    <property type="molecule type" value="Genomic_DNA"/>
</dbReference>
<dbReference type="InterPro" id="IPR028994">
    <property type="entry name" value="Integrin_alpha_N"/>
</dbReference>
<evidence type="ECO:0008006" key="3">
    <source>
        <dbReference type="Google" id="ProtNLM"/>
    </source>
</evidence>
<dbReference type="InterPro" id="IPR013517">
    <property type="entry name" value="FG-GAP"/>
</dbReference>
<name>A0A382WE92_9ZZZZ</name>
<sequence>MENTYTIKKLSVIAIVLMMFGLTNAQSLFSTTPDWISSDNLNTESVYLRDMNNDDYVDLIVIGQKTRLYMNDGSGNISSTHVWQGSNDYKKAAIADFDGNGYLDVFISAGWGLRDQLYYNYDGVLSNNFGARTGGHYGSDICAMDFDNDGDVDFASTAYGTDGTNIYINDGTGFDFDEDHGCYGCLADQTIGAGIDGDNTFTNQYACEWGDVDNDGDGDLIIS</sequence>
<proteinExistence type="predicted"/>
<dbReference type="Gene3D" id="2.130.10.130">
    <property type="entry name" value="Integrin alpha, N-terminal"/>
    <property type="match status" value="1"/>
</dbReference>
<dbReference type="SUPFAM" id="SSF69318">
    <property type="entry name" value="Integrin alpha N-terminal domain"/>
    <property type="match status" value="1"/>
</dbReference>
<keyword evidence="1" id="KW-0732">Signal</keyword>
<dbReference type="Pfam" id="PF13517">
    <property type="entry name" value="FG-GAP_3"/>
    <property type="match status" value="1"/>
</dbReference>